<evidence type="ECO:0000256" key="2">
    <source>
        <dbReference type="ARBA" id="ARBA00022801"/>
    </source>
</evidence>
<dbReference type="GO" id="GO:0016787">
    <property type="term" value="F:hydrolase activity"/>
    <property type="evidence" value="ECO:0007669"/>
    <property type="project" value="UniProtKB-KW"/>
</dbReference>
<protein>
    <submittedName>
        <fullName evidence="4">Cysteine hydrolase</fullName>
    </submittedName>
</protein>
<dbReference type="Proteomes" id="UP000559864">
    <property type="component" value="Unassembled WGS sequence"/>
</dbReference>
<dbReference type="InterPro" id="IPR050272">
    <property type="entry name" value="Isochorismatase-like_hydrls"/>
</dbReference>
<keyword evidence="2 4" id="KW-0378">Hydrolase</keyword>
<dbReference type="PANTHER" id="PTHR43540">
    <property type="entry name" value="PEROXYUREIDOACRYLATE/UREIDOACRYLATE AMIDOHYDROLASE-RELATED"/>
    <property type="match status" value="1"/>
</dbReference>
<evidence type="ECO:0000313" key="4">
    <source>
        <dbReference type="EMBL" id="MBC2248747.1"/>
    </source>
</evidence>
<dbReference type="InterPro" id="IPR036380">
    <property type="entry name" value="Isochorismatase-like_sf"/>
</dbReference>
<reference evidence="4 5" key="1">
    <citation type="submission" date="2020-03" db="EMBL/GenBank/DDBJ databases">
        <title>Soil Listeria distribution.</title>
        <authorList>
            <person name="Liao J."/>
            <person name="Wiedmann M."/>
        </authorList>
    </citation>
    <scope>NUCLEOTIDE SEQUENCE [LARGE SCALE GENOMIC DNA]</scope>
    <source>
        <strain evidence="4 5">FSL L7-0123</strain>
    </source>
</reference>
<dbReference type="InterPro" id="IPR000868">
    <property type="entry name" value="Isochorismatase-like_dom"/>
</dbReference>
<dbReference type="AlphaFoldDB" id="A0A7X1DAM9"/>
<evidence type="ECO:0000256" key="1">
    <source>
        <dbReference type="ARBA" id="ARBA00006336"/>
    </source>
</evidence>
<gene>
    <name evidence="4" type="ORF">HCB49_01865</name>
</gene>
<organism evidence="4 5">
    <name type="scientific">Listeria cossartiae subsp. cayugensis</name>
    <dbReference type="NCBI Taxonomy" id="2713505"/>
    <lineage>
        <taxon>Bacteria</taxon>
        <taxon>Bacillati</taxon>
        <taxon>Bacillota</taxon>
        <taxon>Bacilli</taxon>
        <taxon>Bacillales</taxon>
        <taxon>Listeriaceae</taxon>
        <taxon>Listeria</taxon>
        <taxon>Listeria cossartiae</taxon>
    </lineage>
</organism>
<dbReference type="RefSeq" id="WP_185603937.1">
    <property type="nucleotide sequence ID" value="NZ_JAARZC010000001.1"/>
</dbReference>
<dbReference type="Gene3D" id="3.40.50.850">
    <property type="entry name" value="Isochorismatase-like"/>
    <property type="match status" value="1"/>
</dbReference>
<sequence length="176" mass="20153">MILLIVDTQKLIMTTDLYNFDSLVPNIEKLIETARKNKVEVVYIRHDDGPETDLTKDKEGFEIYGKFAPVNTERIFDKTVNSAFKGTGLLEYLQAKGTKTIIIAGLQTDFCIDATVKCGFEHGFQMIVPAFANSTEANEFMTAENSYKYYNEWMWPDRYANCLSIEETINEMSKRA</sequence>
<comment type="similarity">
    <text evidence="1">Belongs to the isochorismatase family.</text>
</comment>
<proteinExistence type="inferred from homology"/>
<dbReference type="EMBL" id="JAARZC010000001">
    <property type="protein sequence ID" value="MBC2248747.1"/>
    <property type="molecule type" value="Genomic_DNA"/>
</dbReference>
<evidence type="ECO:0000259" key="3">
    <source>
        <dbReference type="Pfam" id="PF00857"/>
    </source>
</evidence>
<accession>A0A7X1DAM9</accession>
<evidence type="ECO:0000313" key="5">
    <source>
        <dbReference type="Proteomes" id="UP000559864"/>
    </source>
</evidence>
<dbReference type="PANTHER" id="PTHR43540:SF14">
    <property type="entry name" value="ISOCHORISMATASE"/>
    <property type="match status" value="1"/>
</dbReference>
<dbReference type="SUPFAM" id="SSF52499">
    <property type="entry name" value="Isochorismatase-like hydrolases"/>
    <property type="match status" value="1"/>
</dbReference>
<dbReference type="Pfam" id="PF00857">
    <property type="entry name" value="Isochorismatase"/>
    <property type="match status" value="1"/>
</dbReference>
<comment type="caution">
    <text evidence="4">The sequence shown here is derived from an EMBL/GenBank/DDBJ whole genome shotgun (WGS) entry which is preliminary data.</text>
</comment>
<feature type="domain" description="Isochorismatase-like" evidence="3">
    <location>
        <begin position="2"/>
        <end position="132"/>
    </location>
</feature>
<dbReference type="CDD" id="cd01014">
    <property type="entry name" value="nicotinamidase_related"/>
    <property type="match status" value="1"/>
</dbReference>
<name>A0A7X1DAM9_9LIST</name>